<protein>
    <submittedName>
        <fullName evidence="2">YHYH protein</fullName>
    </submittedName>
</protein>
<dbReference type="InterPro" id="IPR025924">
    <property type="entry name" value="YHYH_dom"/>
</dbReference>
<proteinExistence type="predicted"/>
<dbReference type="PROSITE" id="PS51257">
    <property type="entry name" value="PROKAR_LIPOPROTEIN"/>
    <property type="match status" value="1"/>
</dbReference>
<dbReference type="RefSeq" id="WP_147713899.1">
    <property type="nucleotide sequence ID" value="NZ_VKAD01000001.1"/>
</dbReference>
<evidence type="ECO:0000259" key="1">
    <source>
        <dbReference type="Pfam" id="PF14240"/>
    </source>
</evidence>
<dbReference type="EMBL" id="VKAD01000001">
    <property type="protein sequence ID" value="TXR54501.1"/>
    <property type="molecule type" value="Genomic_DNA"/>
</dbReference>
<reference evidence="2 3" key="1">
    <citation type="submission" date="2019-07" db="EMBL/GenBank/DDBJ databases">
        <title>Reinekea sp. strain SSH23 genome sequencing and assembly.</title>
        <authorList>
            <person name="Kim I."/>
        </authorList>
    </citation>
    <scope>NUCLEOTIDE SEQUENCE [LARGE SCALE GENOMIC DNA]</scope>
    <source>
        <strain evidence="2 3">SSH23</strain>
    </source>
</reference>
<accession>A0A5C8ZBE1</accession>
<evidence type="ECO:0000313" key="3">
    <source>
        <dbReference type="Proteomes" id="UP000321764"/>
    </source>
</evidence>
<organism evidence="2 3">
    <name type="scientific">Reinekea thalattae</name>
    <dbReference type="NCBI Taxonomy" id="2593301"/>
    <lineage>
        <taxon>Bacteria</taxon>
        <taxon>Pseudomonadati</taxon>
        <taxon>Pseudomonadota</taxon>
        <taxon>Gammaproteobacteria</taxon>
        <taxon>Oceanospirillales</taxon>
        <taxon>Saccharospirillaceae</taxon>
        <taxon>Reinekea</taxon>
    </lineage>
</organism>
<dbReference type="AlphaFoldDB" id="A0A5C8ZBE1"/>
<dbReference type="OrthoDB" id="9796530at2"/>
<comment type="caution">
    <text evidence="2">The sequence shown here is derived from an EMBL/GenBank/DDBJ whole genome shotgun (WGS) entry which is preliminary data.</text>
</comment>
<evidence type="ECO:0000313" key="2">
    <source>
        <dbReference type="EMBL" id="TXR54501.1"/>
    </source>
</evidence>
<keyword evidence="3" id="KW-1185">Reference proteome</keyword>
<sequence>MHKTLALLTLVGLSACSHEHINGHDHHSHSSDHTHHMESAKDITNIIFTSSARNCADYANEYSSQVKDINKDTDYSGYLKVSLEGGKCTFSTNAIPNHDFNDGSDTFVHNVSEQDITYTIPQAPTINSEVTKLSLGTDNAVFLNGVKLDLLAAGCFGVGNGFIGCGNTEQPFRYDPMSPLNDFGTDSHNAHTQPDGAYHYHGNPLAMFSDDNSSPSPVIGFAADGFPIYGSYFDDNGTIRKAKSNYVLKDNGGPRKDISFAGKTYAPGGNYNGQFIDDYVYDVSSGGDLDECNGMFVDGHYGYYVTDNYPWVLKCFKGTPDSSFNKAPPEL</sequence>
<dbReference type="Proteomes" id="UP000321764">
    <property type="component" value="Unassembled WGS sequence"/>
</dbReference>
<gene>
    <name evidence="2" type="ORF">FME95_08185</name>
</gene>
<name>A0A5C8ZBE1_9GAMM</name>
<dbReference type="Pfam" id="PF14240">
    <property type="entry name" value="YHYH"/>
    <property type="match status" value="1"/>
</dbReference>
<feature type="domain" description="YHYH" evidence="1">
    <location>
        <begin position="117"/>
        <end position="318"/>
    </location>
</feature>